<feature type="domain" description="Flagellar basal-body/hook protein C-terminal" evidence="9">
    <location>
        <begin position="554"/>
        <end position="589"/>
    </location>
</feature>
<feature type="domain" description="Flagellar basal body rod protein N-terminal" evidence="8">
    <location>
        <begin position="7"/>
        <end position="36"/>
    </location>
</feature>
<dbReference type="NCBIfam" id="TIGR02492">
    <property type="entry name" value="flgK_ends"/>
    <property type="match status" value="1"/>
</dbReference>
<name>A0A1I5DN32_9FIRM</name>
<protein>
    <recommendedName>
        <fullName evidence="4 7">Flagellar hook-associated protein 1</fullName>
        <shortName evidence="7">HAP1</shortName>
    </recommendedName>
</protein>
<dbReference type="RefSeq" id="WP_091685011.1">
    <property type="nucleotide sequence ID" value="NZ_BAABFM010000013.1"/>
</dbReference>
<evidence type="ECO:0000256" key="4">
    <source>
        <dbReference type="ARBA" id="ARBA00016244"/>
    </source>
</evidence>
<keyword evidence="6 7" id="KW-0975">Bacterial flagellum</keyword>
<evidence type="ECO:0000256" key="5">
    <source>
        <dbReference type="ARBA" id="ARBA00022525"/>
    </source>
</evidence>
<evidence type="ECO:0000256" key="1">
    <source>
        <dbReference type="ARBA" id="ARBA00004365"/>
    </source>
</evidence>
<keyword evidence="11" id="KW-0282">Flagellum</keyword>
<sequence>MSLMSGLYVGVSGLRSSQNSLNTTAHNLANAETKGYVRQQIVQADSPYLNWGINHISTFQTGLGTNIAAVRQVRDIFLDKAYRTESGRQGYYEVQYEAVQEIESLFGEMEGVPFQDTLEKFWISLQELSKEPDSIVKRTSIIQTAVSFIEHAENISKQLNQYQVNLNTQIINQVNRINQIAAEISDLNKTIRHYESNGMENANDYRDRRNLLLDELGKIARITYRENMDGVVTVNLEGVQLVTEENTYKMGLEKISPSSDMLKPVWESTGDDVYDLRKITTGGKETDIGSLKGLLIARGDKPAKYTDIPNPNNTDPAYNYQGRLDYYNNQVEPYVIMTVQAQFDQLIHGIVTTMNDILSPNKEITVTAATTFNFADGTSLSVPAGGKIKILDVENAPVGMDKDQTMGEALFNRKSMVRYKEIDENDLGIDLDGDGILGKVRIYMEEDETDNYSLFTLGEIEVNPNILNNYSLIPLSVNGGTEEYDIKIAEKLVEAWQKPFATLSPNTLTKNNFNGYYTAFMGNIATRGEQYYTMSLNQKSMVASIESQREQSIGVSTDEELTNLIKYQHAYNASARYITVIDNMLEHIITRM</sequence>
<organism evidence="11 12">
    <name type="scientific">Anaerocolumna aminovalerica</name>
    <dbReference type="NCBI Taxonomy" id="1527"/>
    <lineage>
        <taxon>Bacteria</taxon>
        <taxon>Bacillati</taxon>
        <taxon>Bacillota</taxon>
        <taxon>Clostridia</taxon>
        <taxon>Lachnospirales</taxon>
        <taxon>Lachnospiraceae</taxon>
        <taxon>Anaerocolumna</taxon>
    </lineage>
</organism>
<dbReference type="PANTHER" id="PTHR30033">
    <property type="entry name" value="FLAGELLAR HOOK-ASSOCIATED PROTEIN 1"/>
    <property type="match status" value="1"/>
</dbReference>
<dbReference type="SUPFAM" id="SSF64518">
    <property type="entry name" value="Phase 1 flagellin"/>
    <property type="match status" value="1"/>
</dbReference>
<proteinExistence type="inferred from homology"/>
<evidence type="ECO:0000256" key="6">
    <source>
        <dbReference type="ARBA" id="ARBA00023143"/>
    </source>
</evidence>
<evidence type="ECO:0000256" key="7">
    <source>
        <dbReference type="RuleBase" id="RU362065"/>
    </source>
</evidence>
<evidence type="ECO:0000313" key="11">
    <source>
        <dbReference type="EMBL" id="SFO00586.1"/>
    </source>
</evidence>
<evidence type="ECO:0000259" key="10">
    <source>
        <dbReference type="Pfam" id="PF22638"/>
    </source>
</evidence>
<feature type="domain" description="Flagellar hook-associated protein FlgK helical" evidence="10">
    <location>
        <begin position="100"/>
        <end position="357"/>
    </location>
</feature>
<dbReference type="Pfam" id="PF00460">
    <property type="entry name" value="Flg_bb_rod"/>
    <property type="match status" value="1"/>
</dbReference>
<comment type="subcellular location">
    <subcellularLocation>
        <location evidence="1 7">Bacterial flagellum</location>
    </subcellularLocation>
    <subcellularLocation>
        <location evidence="2 7">Secreted</location>
    </subcellularLocation>
</comment>
<dbReference type="GO" id="GO:0044780">
    <property type="term" value="P:bacterial-type flagellum assembly"/>
    <property type="evidence" value="ECO:0007669"/>
    <property type="project" value="InterPro"/>
</dbReference>
<dbReference type="Pfam" id="PF06429">
    <property type="entry name" value="Flg_bbr_C"/>
    <property type="match status" value="1"/>
</dbReference>
<dbReference type="PRINTS" id="PR01005">
    <property type="entry name" value="FLGHOOKAP1"/>
</dbReference>
<evidence type="ECO:0000259" key="9">
    <source>
        <dbReference type="Pfam" id="PF06429"/>
    </source>
</evidence>
<dbReference type="STRING" id="1527.SAMN04489757_10699"/>
<dbReference type="PANTHER" id="PTHR30033:SF2">
    <property type="entry name" value="FLAGELLAR HOOK PROTEIN"/>
    <property type="match status" value="1"/>
</dbReference>
<dbReference type="GO" id="GO:0005198">
    <property type="term" value="F:structural molecule activity"/>
    <property type="evidence" value="ECO:0007669"/>
    <property type="project" value="UniProtKB-UniRule"/>
</dbReference>
<dbReference type="AlphaFoldDB" id="A0A1I5DN32"/>
<dbReference type="InterPro" id="IPR053927">
    <property type="entry name" value="FlgK_helical"/>
</dbReference>
<gene>
    <name evidence="7" type="primary">flgK</name>
    <name evidence="11" type="ORF">SAMN04489757_10699</name>
</gene>
<dbReference type="Pfam" id="PF22638">
    <property type="entry name" value="FlgK_D1"/>
    <property type="match status" value="1"/>
</dbReference>
<reference evidence="11 12" key="1">
    <citation type="submission" date="2016-10" db="EMBL/GenBank/DDBJ databases">
        <authorList>
            <person name="de Groot N.N."/>
        </authorList>
    </citation>
    <scope>NUCLEOTIDE SEQUENCE [LARGE SCALE GENOMIC DNA]</scope>
    <source>
        <strain evidence="11 12">DSM 1283</strain>
    </source>
</reference>
<keyword evidence="11" id="KW-0966">Cell projection</keyword>
<keyword evidence="12" id="KW-1185">Reference proteome</keyword>
<evidence type="ECO:0000256" key="3">
    <source>
        <dbReference type="ARBA" id="ARBA00009677"/>
    </source>
</evidence>
<dbReference type="Proteomes" id="UP000198806">
    <property type="component" value="Unassembled WGS sequence"/>
</dbReference>
<dbReference type="InterPro" id="IPR010930">
    <property type="entry name" value="Flg_bb/hook_C_dom"/>
</dbReference>
<dbReference type="InterPro" id="IPR001444">
    <property type="entry name" value="Flag_bb_rod_N"/>
</dbReference>
<keyword evidence="11" id="KW-0969">Cilium</keyword>
<comment type="similarity">
    <text evidence="3 7">Belongs to the flagella basal body rod proteins family.</text>
</comment>
<evidence type="ECO:0000259" key="8">
    <source>
        <dbReference type="Pfam" id="PF00460"/>
    </source>
</evidence>
<dbReference type="GO" id="GO:0005576">
    <property type="term" value="C:extracellular region"/>
    <property type="evidence" value="ECO:0007669"/>
    <property type="project" value="UniProtKB-SubCell"/>
</dbReference>
<dbReference type="EMBL" id="FOWD01000006">
    <property type="protein sequence ID" value="SFO00586.1"/>
    <property type="molecule type" value="Genomic_DNA"/>
</dbReference>
<evidence type="ECO:0000313" key="12">
    <source>
        <dbReference type="Proteomes" id="UP000198806"/>
    </source>
</evidence>
<dbReference type="InterPro" id="IPR002371">
    <property type="entry name" value="FlgK"/>
</dbReference>
<dbReference type="OrthoDB" id="9802553at2"/>
<keyword evidence="5 7" id="KW-0964">Secreted</keyword>
<evidence type="ECO:0000256" key="2">
    <source>
        <dbReference type="ARBA" id="ARBA00004613"/>
    </source>
</evidence>
<dbReference type="GO" id="GO:0009424">
    <property type="term" value="C:bacterial-type flagellum hook"/>
    <property type="evidence" value="ECO:0007669"/>
    <property type="project" value="UniProtKB-UniRule"/>
</dbReference>
<accession>A0A1I5DN32</accession>